<dbReference type="AlphaFoldDB" id="A0A1I5LZ62"/>
<dbReference type="GO" id="GO:0017001">
    <property type="term" value="P:antibiotic catabolic process"/>
    <property type="evidence" value="ECO:0007669"/>
    <property type="project" value="InterPro"/>
</dbReference>
<dbReference type="Proteomes" id="UP000198727">
    <property type="component" value="Unassembled WGS sequence"/>
</dbReference>
<evidence type="ECO:0000313" key="7">
    <source>
        <dbReference type="EMBL" id="SFP02565.1"/>
    </source>
</evidence>
<accession>A0A1I5LZ62</accession>
<dbReference type="PANTHER" id="PTHR46825">
    <property type="entry name" value="D-ALANYL-D-ALANINE-CARBOXYPEPTIDASE/ENDOPEPTIDASE AMPH"/>
    <property type="match status" value="1"/>
</dbReference>
<sequence length="347" mass="37381">MNAPIVEPAQLRDALRQYVRPLVTEGQAPGAVIGAVHAGQATMVCAGHTAWGRGRPVGPGTVFELGSVSKTFTGLLLAEMVDRGQVGYDDRVVEYLPPRAVPADPDAGRITLAELATHTAGLPRAPGAVYRTMLRSGWTNPYAHYTVEDLYRTTARLRTRHRRGRYRYSSLGFGLLGCALANAAGDSFERLLTDRVLAPLGMTGTTTEPGGAGDAIGHRRGRPTAPWTFQALAGAGAVRSSAADLLRYLRAQLSPDTSALATALRHSQEPRHRQPHGDHLCLAWFHRVVRGRPLLWHDGATSGFSAFVGLSPTTGTGVFLLANVMPTRRQPAVRAGRRAFSDLLRRC</sequence>
<dbReference type="Pfam" id="PF00144">
    <property type="entry name" value="Beta-lactamase"/>
    <property type="match status" value="1"/>
</dbReference>
<evidence type="ECO:0000313" key="8">
    <source>
        <dbReference type="Proteomes" id="UP000198727"/>
    </source>
</evidence>
<protein>
    <recommendedName>
        <fullName evidence="5">Beta-lactamase</fullName>
        <ecNumber evidence="5">3.5.2.6</ecNumber>
    </recommendedName>
</protein>
<organism evidence="7 8">
    <name type="scientific">Amycolatopsis arida</name>
    <dbReference type="NCBI Taxonomy" id="587909"/>
    <lineage>
        <taxon>Bacteria</taxon>
        <taxon>Bacillati</taxon>
        <taxon>Actinomycetota</taxon>
        <taxon>Actinomycetes</taxon>
        <taxon>Pseudonocardiales</taxon>
        <taxon>Pseudonocardiaceae</taxon>
        <taxon>Amycolatopsis</taxon>
    </lineage>
</organism>
<proteinExistence type="inferred from homology"/>
<keyword evidence="8" id="KW-1185">Reference proteome</keyword>
<dbReference type="InterPro" id="IPR001466">
    <property type="entry name" value="Beta-lactam-related"/>
</dbReference>
<reference evidence="8" key="1">
    <citation type="submission" date="2016-10" db="EMBL/GenBank/DDBJ databases">
        <authorList>
            <person name="Varghese N."/>
            <person name="Submissions S."/>
        </authorList>
    </citation>
    <scope>NUCLEOTIDE SEQUENCE [LARGE SCALE GENOMIC DNA]</scope>
    <source>
        <strain evidence="8">CGMCC 4.5579</strain>
    </source>
</reference>
<keyword evidence="3 5" id="KW-0378">Hydrolase</keyword>
<evidence type="ECO:0000259" key="6">
    <source>
        <dbReference type="Pfam" id="PF00144"/>
    </source>
</evidence>
<dbReference type="PROSITE" id="PS00336">
    <property type="entry name" value="BETA_LACTAMASE_C"/>
    <property type="match status" value="1"/>
</dbReference>
<dbReference type="Gene3D" id="3.40.710.10">
    <property type="entry name" value="DD-peptidase/beta-lactamase superfamily"/>
    <property type="match status" value="1"/>
</dbReference>
<name>A0A1I5LZ62_9PSEU</name>
<dbReference type="GO" id="GO:0030288">
    <property type="term" value="C:outer membrane-bounded periplasmic space"/>
    <property type="evidence" value="ECO:0007669"/>
    <property type="project" value="InterPro"/>
</dbReference>
<dbReference type="EC" id="3.5.2.6" evidence="5"/>
<keyword evidence="4 5" id="KW-0046">Antibiotic resistance</keyword>
<comment type="similarity">
    <text evidence="2 5">Belongs to the class-C beta-lactamase family.</text>
</comment>
<dbReference type="SUPFAM" id="SSF56601">
    <property type="entry name" value="beta-lactamase/transpeptidase-like"/>
    <property type="match status" value="1"/>
</dbReference>
<evidence type="ECO:0000256" key="4">
    <source>
        <dbReference type="ARBA" id="ARBA00023251"/>
    </source>
</evidence>
<dbReference type="InterPro" id="IPR050491">
    <property type="entry name" value="AmpC-like"/>
</dbReference>
<dbReference type="RefSeq" id="WP_166677711.1">
    <property type="nucleotide sequence ID" value="NZ_FOWW01000001.1"/>
</dbReference>
<dbReference type="InterPro" id="IPR012338">
    <property type="entry name" value="Beta-lactam/transpept-like"/>
</dbReference>
<dbReference type="GO" id="GO:0046677">
    <property type="term" value="P:response to antibiotic"/>
    <property type="evidence" value="ECO:0007669"/>
    <property type="project" value="UniProtKB-UniRule"/>
</dbReference>
<dbReference type="EMBL" id="FOWW01000001">
    <property type="protein sequence ID" value="SFP02565.1"/>
    <property type="molecule type" value="Genomic_DNA"/>
</dbReference>
<dbReference type="GO" id="GO:0008800">
    <property type="term" value="F:beta-lactamase activity"/>
    <property type="evidence" value="ECO:0007669"/>
    <property type="project" value="UniProtKB-UniRule"/>
</dbReference>
<evidence type="ECO:0000256" key="1">
    <source>
        <dbReference type="ARBA" id="ARBA00001526"/>
    </source>
</evidence>
<evidence type="ECO:0000256" key="3">
    <source>
        <dbReference type="ARBA" id="ARBA00022801"/>
    </source>
</evidence>
<evidence type="ECO:0000256" key="5">
    <source>
        <dbReference type="RuleBase" id="RU361140"/>
    </source>
</evidence>
<gene>
    <name evidence="7" type="ORF">SAMN05421810_101729</name>
</gene>
<feature type="domain" description="Beta-lactamase-related" evidence="6">
    <location>
        <begin position="15"/>
        <end position="335"/>
    </location>
</feature>
<dbReference type="STRING" id="587909.SAMN05421810_101729"/>
<dbReference type="InterPro" id="IPR001586">
    <property type="entry name" value="Beta-lactam_class-C_AS"/>
</dbReference>
<dbReference type="PANTHER" id="PTHR46825:SF7">
    <property type="entry name" value="D-ALANYL-D-ALANINE CARBOXYPEPTIDASE"/>
    <property type="match status" value="1"/>
</dbReference>
<comment type="catalytic activity">
    <reaction evidence="1 5">
        <text>a beta-lactam + H2O = a substituted beta-amino acid</text>
        <dbReference type="Rhea" id="RHEA:20401"/>
        <dbReference type="ChEBI" id="CHEBI:15377"/>
        <dbReference type="ChEBI" id="CHEBI:35627"/>
        <dbReference type="ChEBI" id="CHEBI:140347"/>
        <dbReference type="EC" id="3.5.2.6"/>
    </reaction>
</comment>
<evidence type="ECO:0000256" key="2">
    <source>
        <dbReference type="ARBA" id="ARBA00007840"/>
    </source>
</evidence>